<proteinExistence type="predicted"/>
<comment type="caution">
    <text evidence="2">The sequence shown here is derived from an EMBL/GenBank/DDBJ whole genome shotgun (WGS) entry which is preliminary data.</text>
</comment>
<evidence type="ECO:0000256" key="1">
    <source>
        <dbReference type="SAM" id="SignalP"/>
    </source>
</evidence>
<feature type="chain" id="PRO_5014611142" description="3D domain-containing protein" evidence="1">
    <location>
        <begin position="32"/>
        <end position="180"/>
    </location>
</feature>
<dbReference type="Proteomes" id="UP000228568">
    <property type="component" value="Unassembled WGS sequence"/>
</dbReference>
<evidence type="ECO:0000313" key="3">
    <source>
        <dbReference type="Proteomes" id="UP000228568"/>
    </source>
</evidence>
<gene>
    <name evidence="2" type="ORF">COX81_03300</name>
</gene>
<protein>
    <recommendedName>
        <fullName evidence="4">3D domain-containing protein</fullName>
    </recommendedName>
</protein>
<accession>A0A2M7V7F6</accession>
<dbReference type="AlphaFoldDB" id="A0A2M7V7F6"/>
<evidence type="ECO:0000313" key="2">
    <source>
        <dbReference type="EMBL" id="PIZ94574.1"/>
    </source>
</evidence>
<sequence>MIYLFNKKKFRSKFVIVFLTLALLVFSVPRAEPAEAKFFDFFSSPVVQDASYPKSGDKEPAYDKWVVATAYSSDPRQTDSTPCGPAMSKFDLCENFELYGLEDTIASNFLSLGTKVKFPGLYGDKIFTVRDRMNVRYNGTNRIDFWVGSVEPTTHEIITEAKQKAVAFGVKSLKMEVYSK</sequence>
<keyword evidence="1" id="KW-0732">Signal</keyword>
<dbReference type="CDD" id="cd22784">
    <property type="entry name" value="DPBB_MltA_YuiC-like"/>
    <property type="match status" value="1"/>
</dbReference>
<name>A0A2M7V7F6_9BACT</name>
<organism evidence="2 3">
    <name type="scientific">Candidatus Magasanikbacteria bacterium CG_4_10_14_0_2_um_filter_37_12</name>
    <dbReference type="NCBI Taxonomy" id="1974637"/>
    <lineage>
        <taxon>Bacteria</taxon>
        <taxon>Candidatus Magasanikiibacteriota</taxon>
    </lineage>
</organism>
<dbReference type="EMBL" id="PFPK01000039">
    <property type="protein sequence ID" value="PIZ94574.1"/>
    <property type="molecule type" value="Genomic_DNA"/>
</dbReference>
<reference evidence="3" key="1">
    <citation type="submission" date="2017-09" db="EMBL/GenBank/DDBJ databases">
        <title>Depth-based differentiation of microbial function through sediment-hosted aquifers and enrichment of novel symbionts in the deep terrestrial subsurface.</title>
        <authorList>
            <person name="Probst A.J."/>
            <person name="Ladd B."/>
            <person name="Jarett J.K."/>
            <person name="Geller-Mcgrath D.E."/>
            <person name="Sieber C.M.K."/>
            <person name="Emerson J.B."/>
            <person name="Anantharaman K."/>
            <person name="Thomas B.C."/>
            <person name="Malmstrom R."/>
            <person name="Stieglmeier M."/>
            <person name="Klingl A."/>
            <person name="Woyke T."/>
            <person name="Ryan C.M."/>
            <person name="Banfield J.F."/>
        </authorList>
    </citation>
    <scope>NUCLEOTIDE SEQUENCE [LARGE SCALE GENOMIC DNA]</scope>
</reference>
<evidence type="ECO:0008006" key="4">
    <source>
        <dbReference type="Google" id="ProtNLM"/>
    </source>
</evidence>
<feature type="signal peptide" evidence="1">
    <location>
        <begin position="1"/>
        <end position="31"/>
    </location>
</feature>